<dbReference type="GeneTree" id="ENSGT00940000163371"/>
<evidence type="ECO:0000259" key="4">
    <source>
        <dbReference type="PROSITE" id="PS50835"/>
    </source>
</evidence>
<dbReference type="InterPro" id="IPR013783">
    <property type="entry name" value="Ig-like_fold"/>
</dbReference>
<feature type="signal peptide" evidence="3">
    <location>
        <begin position="1"/>
        <end position="17"/>
    </location>
</feature>
<dbReference type="SMART" id="SM00407">
    <property type="entry name" value="IGc1"/>
    <property type="match status" value="6"/>
</dbReference>
<dbReference type="Ensembl" id="ENSSMAT00000017731.2">
    <property type="protein sequence ID" value="ENSSMAP00000017518.2"/>
    <property type="gene ID" value="ENSSMAG00000010727.2"/>
</dbReference>
<feature type="transmembrane region" description="Helical" evidence="2">
    <location>
        <begin position="973"/>
        <end position="996"/>
    </location>
</feature>
<dbReference type="Proteomes" id="UP000694558">
    <property type="component" value="Chromosome 19"/>
</dbReference>
<feature type="domain" description="Ig-like" evidence="4">
    <location>
        <begin position="531"/>
        <end position="633"/>
    </location>
</feature>
<dbReference type="Gene3D" id="2.60.40.10">
    <property type="entry name" value="Immunoglobulins"/>
    <property type="match status" value="9"/>
</dbReference>
<dbReference type="Pfam" id="PF07654">
    <property type="entry name" value="C1-set"/>
    <property type="match status" value="7"/>
</dbReference>
<feature type="domain" description="Ig-like" evidence="4">
    <location>
        <begin position="233"/>
        <end position="336"/>
    </location>
</feature>
<proteinExistence type="predicted"/>
<evidence type="ECO:0000256" key="2">
    <source>
        <dbReference type="SAM" id="Phobius"/>
    </source>
</evidence>
<dbReference type="InterPro" id="IPR036179">
    <property type="entry name" value="Ig-like_dom_sf"/>
</dbReference>
<feature type="domain" description="Ig-like" evidence="4">
    <location>
        <begin position="852"/>
        <end position="945"/>
    </location>
</feature>
<evidence type="ECO:0000256" key="3">
    <source>
        <dbReference type="SAM" id="SignalP"/>
    </source>
</evidence>
<evidence type="ECO:0000256" key="1">
    <source>
        <dbReference type="ARBA" id="ARBA00023319"/>
    </source>
</evidence>
<dbReference type="PANTHER" id="PTHR23411">
    <property type="entry name" value="TAPASIN"/>
    <property type="match status" value="1"/>
</dbReference>
<keyword evidence="2" id="KW-0472">Membrane</keyword>
<keyword evidence="1" id="KW-0393">Immunoglobulin domain</keyword>
<feature type="domain" description="Ig-like" evidence="4">
    <location>
        <begin position="3"/>
        <end position="120"/>
    </location>
</feature>
<keyword evidence="2" id="KW-0812">Transmembrane</keyword>
<dbReference type="InterPro" id="IPR003597">
    <property type="entry name" value="Ig_C1-set"/>
</dbReference>
<reference evidence="5" key="1">
    <citation type="submission" date="2023-05" db="EMBL/GenBank/DDBJ databases">
        <title>High-quality long-read genome of Scophthalmus maximus.</title>
        <authorList>
            <person name="Lien S."/>
            <person name="Martinez P."/>
        </authorList>
    </citation>
    <scope>NUCLEOTIDE SEQUENCE [LARGE SCALE GENOMIC DNA]</scope>
</reference>
<protein>
    <recommendedName>
        <fullName evidence="4">Ig-like domain-containing protein</fullName>
    </recommendedName>
</protein>
<feature type="domain" description="Ig-like" evidence="4">
    <location>
        <begin position="346"/>
        <end position="436"/>
    </location>
</feature>
<name>A0A8D3AFP3_SCOMX</name>
<feature type="chain" id="PRO_5034995205" description="Ig-like domain-containing protein" evidence="3">
    <location>
        <begin position="18"/>
        <end position="999"/>
    </location>
</feature>
<reference evidence="5" key="2">
    <citation type="submission" date="2025-08" db="UniProtKB">
        <authorList>
            <consortium name="Ensembl"/>
        </authorList>
    </citation>
    <scope>IDENTIFICATION</scope>
</reference>
<feature type="domain" description="Ig-like" evidence="4">
    <location>
        <begin position="750"/>
        <end position="848"/>
    </location>
</feature>
<sequence>MFPVALLLLAAGSCVKGEQLTQPTSVTVQPGQRLTITCQVSYSLGSYYTAWIRQPAGKGLEWIGSRRDGWSTYYKDSLKNKFSIDLDTSSKTVTLNGQNVQPEDTAVYYCARDTITQTTTFDYWGKGTMVTITSATPKGPTVFPLMPCGSGTGNMVTLGCLATDFRPSSLTFKWNKNGAGLTDFIQYPPVQKNNFYTGVSQIQVSREDWDAMEAFQCAVTHAEGNQEVTITKPNQQVVPPHIRLQPVWEGEFGASPVKLICTLSGFIPEQLKVEWQQDNQPINIAPIQTKLQNTEEMGKTFSLSSEIEPEKTEWESGSMFKCKALQKETEFAKTLSICEIYASAPPSIDVEFPSFQTVMMAASEVRATCSVHTLFDAKVTWLMNGSIAPSSTVKEARNATHIIIDLTVSSSQWKLLKFITCKADHKCFSSRERTIEVGGPALTAPSVEIKRSLPDLLKGRSAVLECDITQLSSSDLYVTLQANDVDISDREYVDLPEAPGLHSIMRSFSVAQSHWNKDTNFTCKVNQGFSPSFNSEPIGNIFVDPSVELLLVPGEEAGPQRLICFGWGFNPQIKWFSQSQEISSNNDVTMGADGHVAVTSQLHIIKTEWKTGKVFTCEVGDTSLTKFVRKDVSLCSVIPASSQKVGVYVQGPPLQEFQNKGQVTITCLLVGSHLNDFSIDWTVDGAKYSENFHIESPVSHSNGTETLWSFLNVSAEDWHGYKQVSCEGKHPCSSQGYKDHISKSRDPHQPTVKIIQPTASELSTSDVLTLICLVSGYYPSDIIVYWEENGRRLALTRYTNSAPWTFTGSSTFSVSSRLNISKTEDKSSTYSCVVRHESSKMPFESAIKNVFATVIHSKPSATLLQGTNELVCLVFGFSPASININWFLDESMELLDFNTSEPHKSKSGKFSVQSHLRLPKGSWLLGAIITCRVTHANTTLSLNISKPDTLDSCTFFDDILYNDVNIDVGVESWYMALTFLLCFLISVIYGVSATVIKTK</sequence>
<keyword evidence="3" id="KW-0732">Signal</keyword>
<dbReference type="CDD" id="cd21819">
    <property type="entry name" value="IgC1_CH1_IgM"/>
    <property type="match status" value="1"/>
</dbReference>
<dbReference type="InterPro" id="IPR013106">
    <property type="entry name" value="Ig_V-set"/>
</dbReference>
<evidence type="ECO:0000313" key="6">
    <source>
        <dbReference type="Proteomes" id="UP000694558"/>
    </source>
</evidence>
<dbReference type="InterPro" id="IPR003599">
    <property type="entry name" value="Ig_sub"/>
</dbReference>
<dbReference type="AlphaFoldDB" id="A0A8D3AFP3"/>
<organism evidence="5 6">
    <name type="scientific">Scophthalmus maximus</name>
    <name type="common">Turbot</name>
    <name type="synonym">Psetta maxima</name>
    <dbReference type="NCBI Taxonomy" id="52904"/>
    <lineage>
        <taxon>Eukaryota</taxon>
        <taxon>Metazoa</taxon>
        <taxon>Chordata</taxon>
        <taxon>Craniata</taxon>
        <taxon>Vertebrata</taxon>
        <taxon>Euteleostomi</taxon>
        <taxon>Actinopterygii</taxon>
        <taxon>Neopterygii</taxon>
        <taxon>Teleostei</taxon>
        <taxon>Neoteleostei</taxon>
        <taxon>Acanthomorphata</taxon>
        <taxon>Carangaria</taxon>
        <taxon>Pleuronectiformes</taxon>
        <taxon>Pleuronectoidei</taxon>
        <taxon>Scophthalmidae</taxon>
        <taxon>Scophthalmus</taxon>
    </lineage>
</organism>
<dbReference type="CDD" id="cd00098">
    <property type="entry name" value="IgC1"/>
    <property type="match status" value="2"/>
</dbReference>
<accession>A0A8D3AFP3</accession>
<dbReference type="SMART" id="SM00406">
    <property type="entry name" value="IGv"/>
    <property type="match status" value="1"/>
</dbReference>
<dbReference type="Pfam" id="PF07686">
    <property type="entry name" value="V-set"/>
    <property type="match status" value="1"/>
</dbReference>
<feature type="domain" description="Ig-like" evidence="4">
    <location>
        <begin position="140"/>
        <end position="231"/>
    </location>
</feature>
<dbReference type="InterPro" id="IPR007110">
    <property type="entry name" value="Ig-like_dom"/>
</dbReference>
<evidence type="ECO:0000313" key="5">
    <source>
        <dbReference type="Ensembl" id="ENSSMAP00000017518.2"/>
    </source>
</evidence>
<dbReference type="SMART" id="SM00409">
    <property type="entry name" value="IG"/>
    <property type="match status" value="3"/>
</dbReference>
<keyword evidence="2" id="KW-1133">Transmembrane helix</keyword>
<dbReference type="SUPFAM" id="SSF48726">
    <property type="entry name" value="Immunoglobulin"/>
    <property type="match status" value="9"/>
</dbReference>
<dbReference type="InterPro" id="IPR050380">
    <property type="entry name" value="Immune_Resp_Modulators"/>
</dbReference>
<feature type="domain" description="Ig-like" evidence="4">
    <location>
        <begin position="639"/>
        <end position="744"/>
    </location>
</feature>
<dbReference type="PROSITE" id="PS50835">
    <property type="entry name" value="IG_LIKE"/>
    <property type="match status" value="8"/>
</dbReference>
<dbReference type="FunFam" id="2.60.40.10:FF:001648">
    <property type="entry name" value="Immunoglobulin heavy variable 4-3"/>
    <property type="match status" value="1"/>
</dbReference>